<protein>
    <submittedName>
        <fullName evidence="2">Uncharacterized protein</fullName>
    </submittedName>
</protein>
<evidence type="ECO:0000256" key="1">
    <source>
        <dbReference type="SAM" id="Phobius"/>
    </source>
</evidence>
<dbReference type="AlphaFoldDB" id="A0AAD6R3H8"/>
<evidence type="ECO:0000313" key="2">
    <source>
        <dbReference type="EMBL" id="KAJ7001738.1"/>
    </source>
</evidence>
<keyword evidence="1" id="KW-0472">Membrane</keyword>
<feature type="transmembrane region" description="Helical" evidence="1">
    <location>
        <begin position="43"/>
        <end position="66"/>
    </location>
</feature>
<reference evidence="2 3" key="1">
    <citation type="journal article" date="2023" name="Mol. Ecol. Resour.">
        <title>Chromosome-level genome assembly of a triploid poplar Populus alba 'Berolinensis'.</title>
        <authorList>
            <person name="Chen S."/>
            <person name="Yu Y."/>
            <person name="Wang X."/>
            <person name="Wang S."/>
            <person name="Zhang T."/>
            <person name="Zhou Y."/>
            <person name="He R."/>
            <person name="Meng N."/>
            <person name="Wang Y."/>
            <person name="Liu W."/>
            <person name="Liu Z."/>
            <person name="Liu J."/>
            <person name="Guo Q."/>
            <person name="Huang H."/>
            <person name="Sederoff R.R."/>
            <person name="Wang G."/>
            <person name="Qu G."/>
            <person name="Chen S."/>
        </authorList>
    </citation>
    <scope>NUCLEOTIDE SEQUENCE [LARGE SCALE GENOMIC DNA]</scope>
    <source>
        <strain evidence="2">SC-2020</strain>
    </source>
</reference>
<sequence length="214" mass="25501">MFNLDVWDFEPEWLFLSSFFLDYGSRLLFLHALRNGRRQYHSLFFFTLFYRTPFLALPFTFIYFTLGCSVEGKERWSQWKENMTEPRWTRIVFPFFEHRRRLDRNHLQFPKSVKELPLQTMAAGCLPIKRIGILSMWGYCYCKILDCSSISALCLSPSHSCLLLLPQYLRLISKEYRSTVFKGLTDQFAARCKTGWKLLEKSFSRLFLSLCLES</sequence>
<keyword evidence="1" id="KW-0812">Transmembrane</keyword>
<comment type="caution">
    <text evidence="2">The sequence shown here is derived from an EMBL/GenBank/DDBJ whole genome shotgun (WGS) entry which is preliminary data.</text>
</comment>
<keyword evidence="3" id="KW-1185">Reference proteome</keyword>
<feature type="transmembrane region" description="Helical" evidence="1">
    <location>
        <begin position="13"/>
        <end position="31"/>
    </location>
</feature>
<organism evidence="2 3">
    <name type="scientific">Populus alba x Populus x berolinensis</name>
    <dbReference type="NCBI Taxonomy" id="444605"/>
    <lineage>
        <taxon>Eukaryota</taxon>
        <taxon>Viridiplantae</taxon>
        <taxon>Streptophyta</taxon>
        <taxon>Embryophyta</taxon>
        <taxon>Tracheophyta</taxon>
        <taxon>Spermatophyta</taxon>
        <taxon>Magnoliopsida</taxon>
        <taxon>eudicotyledons</taxon>
        <taxon>Gunneridae</taxon>
        <taxon>Pentapetalae</taxon>
        <taxon>rosids</taxon>
        <taxon>fabids</taxon>
        <taxon>Malpighiales</taxon>
        <taxon>Salicaceae</taxon>
        <taxon>Saliceae</taxon>
        <taxon>Populus</taxon>
    </lineage>
</organism>
<dbReference type="Proteomes" id="UP001164929">
    <property type="component" value="Chromosome 4"/>
</dbReference>
<gene>
    <name evidence="2" type="ORF">NC653_011978</name>
</gene>
<proteinExistence type="predicted"/>
<name>A0AAD6R3H8_9ROSI</name>
<evidence type="ECO:0000313" key="3">
    <source>
        <dbReference type="Proteomes" id="UP001164929"/>
    </source>
</evidence>
<accession>A0AAD6R3H8</accession>
<dbReference type="EMBL" id="JAQIZT010000004">
    <property type="protein sequence ID" value="KAJ7001738.1"/>
    <property type="molecule type" value="Genomic_DNA"/>
</dbReference>
<keyword evidence="1" id="KW-1133">Transmembrane helix</keyword>